<evidence type="ECO:0000259" key="4">
    <source>
        <dbReference type="PROSITE" id="PS50089"/>
    </source>
</evidence>
<keyword evidence="7" id="KW-1185">Reference proteome</keyword>
<dbReference type="PROSITE" id="PS50089">
    <property type="entry name" value="ZF_RING_2"/>
    <property type="match status" value="1"/>
</dbReference>
<dbReference type="SUPFAM" id="SSF57850">
    <property type="entry name" value="RING/U-box"/>
    <property type="match status" value="1"/>
</dbReference>
<feature type="region of interest" description="Disordered" evidence="2">
    <location>
        <begin position="548"/>
        <end position="579"/>
    </location>
</feature>
<dbReference type="PANTHER" id="PTHR47179:SF1">
    <property type="entry name" value="E3 UBIQUITIN-PROTEIN LIGASE SIS3"/>
    <property type="match status" value="1"/>
</dbReference>
<dbReference type="InterPro" id="IPR044793">
    <property type="entry name" value="SIS3"/>
</dbReference>
<gene>
    <name evidence="5" type="ORF">RD792_004841</name>
    <name evidence="6" type="ORF">RD792_004929</name>
</gene>
<dbReference type="Gene3D" id="3.30.40.10">
    <property type="entry name" value="Zinc/RING finger domain, C3HC4 (zinc finger)"/>
    <property type="match status" value="1"/>
</dbReference>
<evidence type="ECO:0000313" key="6">
    <source>
        <dbReference type="EMBL" id="KAK4489135.1"/>
    </source>
</evidence>
<evidence type="ECO:0000256" key="2">
    <source>
        <dbReference type="SAM" id="MobiDB-lite"/>
    </source>
</evidence>
<evidence type="ECO:0000256" key="3">
    <source>
        <dbReference type="SAM" id="Phobius"/>
    </source>
</evidence>
<dbReference type="Pfam" id="PF13639">
    <property type="entry name" value="zf-RING_2"/>
    <property type="match status" value="1"/>
</dbReference>
<protein>
    <recommendedName>
        <fullName evidence="4">RING-type domain-containing protein</fullName>
    </recommendedName>
</protein>
<dbReference type="InterPro" id="IPR001841">
    <property type="entry name" value="Znf_RING"/>
</dbReference>
<evidence type="ECO:0000313" key="7">
    <source>
        <dbReference type="Proteomes" id="UP001291926"/>
    </source>
</evidence>
<reference evidence="6 7" key="1">
    <citation type="journal article" date="2023" name="bioRxiv">
        <title>Genome report: Whole genome sequence and annotation of Penstemon davidsonii.</title>
        <authorList>
            <person name="Ostevik K.L."/>
            <person name="Alabady M."/>
            <person name="Zhang M."/>
            <person name="Rausher M.D."/>
        </authorList>
    </citation>
    <scope>NUCLEOTIDE SEQUENCE [LARGE SCALE GENOMIC DNA]</scope>
    <source>
        <strain evidence="6">DNT005</strain>
        <tissue evidence="6">Whole leaf</tissue>
    </source>
</reference>
<dbReference type="CDD" id="cd23118">
    <property type="entry name" value="RING-H2_SIS3"/>
    <property type="match status" value="1"/>
</dbReference>
<name>A0ABR0DIS7_9LAMI</name>
<dbReference type="EMBL" id="JAYDYQ010001088">
    <property type="protein sequence ID" value="KAK4489135.1"/>
    <property type="molecule type" value="Genomic_DNA"/>
</dbReference>
<keyword evidence="1" id="KW-0863">Zinc-finger</keyword>
<dbReference type="InterPro" id="IPR013083">
    <property type="entry name" value="Znf_RING/FYVE/PHD"/>
</dbReference>
<proteinExistence type="predicted"/>
<dbReference type="Proteomes" id="UP001291926">
    <property type="component" value="Unassembled WGS sequence"/>
</dbReference>
<keyword evidence="3" id="KW-0472">Membrane</keyword>
<keyword evidence="3" id="KW-1133">Transmembrane helix</keyword>
<comment type="caution">
    <text evidence="6">The sequence shown here is derived from an EMBL/GenBank/DDBJ whole genome shotgun (WGS) entry which is preliminary data.</text>
</comment>
<evidence type="ECO:0000256" key="1">
    <source>
        <dbReference type="PROSITE-ProRule" id="PRU00175"/>
    </source>
</evidence>
<keyword evidence="3" id="KW-0812">Transmembrane</keyword>
<reference evidence="6" key="2">
    <citation type="submission" date="2023-12" db="EMBL/GenBank/DDBJ databases">
        <authorList>
            <person name="Ostevik K."/>
            <person name="Alabady M."/>
            <person name="Zhang M."/>
            <person name="Rausher M."/>
        </authorList>
    </citation>
    <scope>NUCLEOTIDE SEQUENCE</scope>
    <source>
        <strain evidence="6">DNT005</strain>
        <tissue evidence="6">Whole leaf</tissue>
    </source>
</reference>
<dbReference type="Gene3D" id="3.40.50.1240">
    <property type="entry name" value="Phosphoglycerate mutase-like"/>
    <property type="match status" value="1"/>
</dbReference>
<organism evidence="6 7">
    <name type="scientific">Penstemon davidsonii</name>
    <dbReference type="NCBI Taxonomy" id="160366"/>
    <lineage>
        <taxon>Eukaryota</taxon>
        <taxon>Viridiplantae</taxon>
        <taxon>Streptophyta</taxon>
        <taxon>Embryophyta</taxon>
        <taxon>Tracheophyta</taxon>
        <taxon>Spermatophyta</taxon>
        <taxon>Magnoliopsida</taxon>
        <taxon>eudicotyledons</taxon>
        <taxon>Gunneridae</taxon>
        <taxon>Pentapetalae</taxon>
        <taxon>asterids</taxon>
        <taxon>lamiids</taxon>
        <taxon>Lamiales</taxon>
        <taxon>Plantaginaceae</taxon>
        <taxon>Cheloneae</taxon>
        <taxon>Penstemon</taxon>
    </lineage>
</organism>
<feature type="transmembrane region" description="Helical" evidence="3">
    <location>
        <begin position="341"/>
        <end position="364"/>
    </location>
</feature>
<feature type="transmembrane region" description="Helical" evidence="3">
    <location>
        <begin position="269"/>
        <end position="288"/>
    </location>
</feature>
<dbReference type="Pfam" id="PF00300">
    <property type="entry name" value="His_Phos_1"/>
    <property type="match status" value="1"/>
</dbReference>
<evidence type="ECO:0000313" key="5">
    <source>
        <dbReference type="EMBL" id="KAK4489047.1"/>
    </source>
</evidence>
<dbReference type="SMART" id="SM00184">
    <property type="entry name" value="RING"/>
    <property type="match status" value="1"/>
</dbReference>
<dbReference type="EMBL" id="JAYDYQ010001088">
    <property type="protein sequence ID" value="KAK4489047.1"/>
    <property type="molecule type" value="Genomic_DNA"/>
</dbReference>
<dbReference type="InterPro" id="IPR029033">
    <property type="entry name" value="His_PPase_superfam"/>
</dbReference>
<keyword evidence="1" id="KW-0479">Metal-binding</keyword>
<feature type="domain" description="RING-type" evidence="4">
    <location>
        <begin position="450"/>
        <end position="491"/>
    </location>
</feature>
<sequence>MLAATTFVATNKSSSSSSLISAPIFSSKNQKQKDVISIKRRDILTSISIILAPFSLNYGNPISLPVSQARGLFQMPPVKLTNRYYLVRAGESEYESLGIINTNPVAKTSVDNGLSEIGKKQTVKAAFDLKSMGACENSCWIWPSITQRAYQAAEIIASVNGINRSRIVPEYSFLDARGLGAYEGKNIDSISEVYALDSLSPNIKPPPINDGTPNESVQDVFVRVTQLMSILETQYAGDTVIIVSPDSDNLTVLQAGIVISLLGRVKYDGFFLSMLATSMYPCALWDLGWQQRYRRFHGRIFVLSILVLLLYPFLLAWTIIGTVWFTRARKCLPEEGQKWGFLIWLLFSYCGLISIACICTGKWLTRRQAHQLRAQQGIPVSEYGVVVDMVRVPEWAFEAAGQQMRGIGQDAAAYQPGLYLTPAQREAVEALIQELPKFRLKAVPTDCSECPICLEEFHIGNEVRGLPCAHNFHVECIDEWLRLNVKCPRCRCSVFPNLDLSALSNIQTDTERSSSTNIVTTTRYVRNQPPSQSYRLRLQGLLRPIRAENAGSGNEADNVEIPSSRGPPDSTRGSGNVETLQVVVEELSAPPRP</sequence>
<dbReference type="SUPFAM" id="SSF53254">
    <property type="entry name" value="Phosphoglycerate mutase-like"/>
    <property type="match status" value="1"/>
</dbReference>
<feature type="transmembrane region" description="Helical" evidence="3">
    <location>
        <begin position="300"/>
        <end position="321"/>
    </location>
</feature>
<accession>A0ABR0DIS7</accession>
<dbReference type="InterPro" id="IPR013078">
    <property type="entry name" value="His_Pase_superF_clade-1"/>
</dbReference>
<keyword evidence="1" id="KW-0862">Zinc</keyword>
<dbReference type="PANTHER" id="PTHR47179">
    <property type="entry name" value="E3 UBIQUITIN-PROTEIN LIGASE SIS3"/>
    <property type="match status" value="1"/>
</dbReference>